<dbReference type="Pfam" id="PF12836">
    <property type="entry name" value="HHH_3"/>
    <property type="match status" value="1"/>
</dbReference>
<dbReference type="STRING" id="69895.SAMN05192551_10165"/>
<keyword evidence="1" id="KW-1133">Transmembrane helix</keyword>
<dbReference type="SUPFAM" id="SSF47781">
    <property type="entry name" value="RuvA domain 2-like"/>
    <property type="match status" value="1"/>
</dbReference>
<dbReference type="RefSeq" id="WP_093368544.1">
    <property type="nucleotide sequence ID" value="NZ_FOQA01000001.1"/>
</dbReference>
<evidence type="ECO:0000313" key="4">
    <source>
        <dbReference type="Proteomes" id="UP000199287"/>
    </source>
</evidence>
<proteinExistence type="predicted"/>
<gene>
    <name evidence="3" type="ORF">SAMN05192551_10165</name>
</gene>
<dbReference type="Proteomes" id="UP000199287">
    <property type="component" value="Unassembled WGS sequence"/>
</dbReference>
<dbReference type="GO" id="GO:0015627">
    <property type="term" value="C:type II protein secretion system complex"/>
    <property type="evidence" value="ECO:0007669"/>
    <property type="project" value="TreeGrafter"/>
</dbReference>
<keyword evidence="1" id="KW-0472">Membrane</keyword>
<dbReference type="Gene3D" id="3.10.560.10">
    <property type="entry name" value="Outer membrane lipoprotein wza domain like"/>
    <property type="match status" value="1"/>
</dbReference>
<dbReference type="OrthoDB" id="9790239at2"/>
<evidence type="ECO:0000313" key="3">
    <source>
        <dbReference type="EMBL" id="SFH46491.1"/>
    </source>
</evidence>
<keyword evidence="1" id="KW-0812">Transmembrane</keyword>
<evidence type="ECO:0000259" key="2">
    <source>
        <dbReference type="SMART" id="SM00278"/>
    </source>
</evidence>
<dbReference type="Pfam" id="PF10531">
    <property type="entry name" value="SLBB"/>
    <property type="match status" value="1"/>
</dbReference>
<evidence type="ECO:0000256" key="1">
    <source>
        <dbReference type="SAM" id="Phobius"/>
    </source>
</evidence>
<dbReference type="PANTHER" id="PTHR21180">
    <property type="entry name" value="ENDONUCLEASE/EXONUCLEASE/PHOSPHATASE FAMILY DOMAIN-CONTAINING PROTEIN 1"/>
    <property type="match status" value="1"/>
</dbReference>
<reference evidence="4" key="1">
    <citation type="submission" date="2016-10" db="EMBL/GenBank/DDBJ databases">
        <authorList>
            <person name="Varghese N."/>
            <person name="Submissions S."/>
        </authorList>
    </citation>
    <scope>NUCLEOTIDE SEQUENCE [LARGE SCALE GENOMIC DNA]</scope>
    <source>
        <strain evidence="4">Z-7934</strain>
    </source>
</reference>
<feature type="domain" description="Helix-hairpin-helix DNA-binding motif class 1" evidence="2">
    <location>
        <begin position="195"/>
        <end position="214"/>
    </location>
</feature>
<dbReference type="InterPro" id="IPR010994">
    <property type="entry name" value="RuvA_2-like"/>
</dbReference>
<name>A0A1I3AAZ9_9FIRM</name>
<dbReference type="GO" id="GO:0003677">
    <property type="term" value="F:DNA binding"/>
    <property type="evidence" value="ECO:0007669"/>
    <property type="project" value="InterPro"/>
</dbReference>
<keyword evidence="4" id="KW-1185">Reference proteome</keyword>
<dbReference type="AlphaFoldDB" id="A0A1I3AAZ9"/>
<protein>
    <submittedName>
        <fullName evidence="3">Competence protein ComEA</fullName>
    </submittedName>
</protein>
<feature type="transmembrane region" description="Helical" evidence="1">
    <location>
        <begin position="6"/>
        <end position="24"/>
    </location>
</feature>
<dbReference type="EMBL" id="FOQA01000001">
    <property type="protein sequence ID" value="SFH46491.1"/>
    <property type="molecule type" value="Genomic_DNA"/>
</dbReference>
<accession>A0A1I3AAZ9</accession>
<dbReference type="InterPro" id="IPR019554">
    <property type="entry name" value="Soluble_ligand-bd"/>
</dbReference>
<dbReference type="InterPro" id="IPR051675">
    <property type="entry name" value="Endo/Exo/Phosphatase_dom_1"/>
</dbReference>
<feature type="domain" description="Helix-hairpin-helix DNA-binding motif class 1" evidence="2">
    <location>
        <begin position="165"/>
        <end position="184"/>
    </location>
</feature>
<dbReference type="InterPro" id="IPR003583">
    <property type="entry name" value="Hlx-hairpin-Hlx_DNA-bd_motif"/>
</dbReference>
<dbReference type="SMART" id="SM00278">
    <property type="entry name" value="HhH1"/>
    <property type="match status" value="2"/>
</dbReference>
<dbReference type="GO" id="GO:0006281">
    <property type="term" value="P:DNA repair"/>
    <property type="evidence" value="ECO:0007669"/>
    <property type="project" value="InterPro"/>
</dbReference>
<organism evidence="3 4">
    <name type="scientific">Tindallia magadiensis</name>
    <dbReference type="NCBI Taxonomy" id="69895"/>
    <lineage>
        <taxon>Bacteria</taxon>
        <taxon>Bacillati</taxon>
        <taxon>Bacillota</taxon>
        <taxon>Clostridia</taxon>
        <taxon>Peptostreptococcales</taxon>
        <taxon>Tindalliaceae</taxon>
        <taxon>Tindallia</taxon>
    </lineage>
</organism>
<dbReference type="Gene3D" id="1.10.150.310">
    <property type="entry name" value="Tex RuvX-like domain-like"/>
    <property type="match status" value="1"/>
</dbReference>
<dbReference type="GO" id="GO:0015628">
    <property type="term" value="P:protein secretion by the type II secretion system"/>
    <property type="evidence" value="ECO:0007669"/>
    <property type="project" value="TreeGrafter"/>
</dbReference>
<dbReference type="PANTHER" id="PTHR21180:SF32">
    <property type="entry name" value="ENDONUCLEASE_EXONUCLEASE_PHOSPHATASE FAMILY DOMAIN-CONTAINING PROTEIN 1"/>
    <property type="match status" value="1"/>
</dbReference>
<sequence>MELTKKQKIVLIAIAVVIFTYISVREVMYLRSRTYILTSQSDMNHSLEIENNKNEDSFFNKENETSDSIYIMVHIEGEINKPGVYELAEGSRVVDVVNKAGGLTSSANRRIINKAQKLTDEMFIIIPHIDEEVQMSFTERVDHTSSVGLSTSNNGMININTADVKTLETLPGIGPVLAQRIVDYRNQKGEFSHTDDLMNVAGIGEGRYRDISDQITVR</sequence>